<name>A0A2K9ND91_9PROT</name>
<evidence type="ECO:0000313" key="1">
    <source>
        <dbReference type="EMBL" id="AUN31074.1"/>
    </source>
</evidence>
<sequence length="179" mass="19806">MRPHRMDPVSMGERTNGIITIVAGLPEANGVKVDGHASASRRREIAERLRKQGWSYRRIADALSVSYATIQVWLDDPPIRAPVAPLPVAVNPPRLSVVASTEPRISATTSPIPAPNHAELMEKIGQLAEEQRRQAEAMQAMEKRLLRTLRDEIKVLGQKLMETIKTLKPKSKTAPKDPA</sequence>
<dbReference type="KEGG" id="ncb:C0V82_13135"/>
<protein>
    <submittedName>
        <fullName evidence="1">Uncharacterized protein</fullName>
    </submittedName>
</protein>
<dbReference type="Pfam" id="PF13384">
    <property type="entry name" value="HTH_23"/>
    <property type="match status" value="1"/>
</dbReference>
<dbReference type="Proteomes" id="UP000234752">
    <property type="component" value="Chromosome eg_1"/>
</dbReference>
<keyword evidence="2" id="KW-1185">Reference proteome</keyword>
<gene>
    <name evidence="1" type="ORF">C0V82_13135</name>
</gene>
<organism evidence="1 2">
    <name type="scientific">Niveispirillum cyanobacteriorum</name>
    <dbReference type="NCBI Taxonomy" id="1612173"/>
    <lineage>
        <taxon>Bacteria</taxon>
        <taxon>Pseudomonadati</taxon>
        <taxon>Pseudomonadota</taxon>
        <taxon>Alphaproteobacteria</taxon>
        <taxon>Rhodospirillales</taxon>
        <taxon>Azospirillaceae</taxon>
        <taxon>Niveispirillum</taxon>
    </lineage>
</organism>
<dbReference type="EMBL" id="CP025611">
    <property type="protein sequence ID" value="AUN31074.1"/>
    <property type="molecule type" value="Genomic_DNA"/>
</dbReference>
<dbReference type="AlphaFoldDB" id="A0A2K9ND91"/>
<evidence type="ECO:0000313" key="2">
    <source>
        <dbReference type="Proteomes" id="UP000234752"/>
    </source>
</evidence>
<reference evidence="1 2" key="1">
    <citation type="submission" date="2017-12" db="EMBL/GenBank/DDBJ databases">
        <title>Genomes of bacteria within cyanobacterial aggregates.</title>
        <authorList>
            <person name="Cai H."/>
        </authorList>
    </citation>
    <scope>NUCLEOTIDE SEQUENCE [LARGE SCALE GENOMIC DNA]</scope>
    <source>
        <strain evidence="1 2">TH16</strain>
    </source>
</reference>
<accession>A0A2K9ND91</accession>
<proteinExistence type="predicted"/>